<feature type="binding site" evidence="14">
    <location>
        <begin position="236"/>
        <end position="243"/>
    </location>
    <ligand>
        <name>ATP</name>
        <dbReference type="ChEBI" id="CHEBI:30616"/>
    </ligand>
</feature>
<evidence type="ECO:0000256" key="12">
    <source>
        <dbReference type="HAMAP-Rule" id="MF_00047"/>
    </source>
</evidence>
<dbReference type="UniPathway" id="UPA00219"/>
<proteinExistence type="inferred from homology"/>
<evidence type="ECO:0000256" key="13">
    <source>
        <dbReference type="PIRSR" id="PIRSR039102-1"/>
    </source>
</evidence>
<feature type="binding site" evidence="14">
    <location>
        <position position="154"/>
    </location>
    <ligand>
        <name>ATP</name>
        <dbReference type="ChEBI" id="CHEBI:30616"/>
    </ligand>
</feature>
<dbReference type="PROSITE" id="PS50975">
    <property type="entry name" value="ATP_GRASP"/>
    <property type="match status" value="1"/>
</dbReference>
<keyword evidence="6 16" id="KW-0067">ATP-binding</keyword>
<evidence type="ECO:0000256" key="3">
    <source>
        <dbReference type="ARBA" id="ARBA00022598"/>
    </source>
</evidence>
<keyword evidence="10 15" id="KW-0464">Manganese</keyword>
<keyword evidence="9 12" id="KW-0573">Peptidoglycan synthesis</keyword>
<dbReference type="PIRSF" id="PIRSF039102">
    <property type="entry name" value="Ddl/VanB"/>
    <property type="match status" value="1"/>
</dbReference>
<evidence type="ECO:0000256" key="4">
    <source>
        <dbReference type="ARBA" id="ARBA00022723"/>
    </source>
</evidence>
<feature type="binding site" evidence="14">
    <location>
        <begin position="334"/>
        <end position="335"/>
    </location>
    <ligand>
        <name>ATP</name>
        <dbReference type="ChEBI" id="CHEBI:30616"/>
    </ligand>
</feature>
<dbReference type="GO" id="GO:0046872">
    <property type="term" value="F:metal ion binding"/>
    <property type="evidence" value="ECO:0007669"/>
    <property type="project" value="UniProtKB-KW"/>
</dbReference>
<keyword evidence="3 12" id="KW-0436">Ligase</keyword>
<comment type="catalytic activity">
    <reaction evidence="12">
        <text>2 D-alanine + ATP = D-alanyl-D-alanine + ADP + phosphate + H(+)</text>
        <dbReference type="Rhea" id="RHEA:11224"/>
        <dbReference type="ChEBI" id="CHEBI:15378"/>
        <dbReference type="ChEBI" id="CHEBI:30616"/>
        <dbReference type="ChEBI" id="CHEBI:43474"/>
        <dbReference type="ChEBI" id="CHEBI:57416"/>
        <dbReference type="ChEBI" id="CHEBI:57822"/>
        <dbReference type="ChEBI" id="CHEBI:456216"/>
        <dbReference type="EC" id="6.3.2.4"/>
    </reaction>
</comment>
<dbReference type="GO" id="GO:0008360">
    <property type="term" value="P:regulation of cell shape"/>
    <property type="evidence" value="ECO:0007669"/>
    <property type="project" value="UniProtKB-KW"/>
</dbReference>
<evidence type="ECO:0000256" key="14">
    <source>
        <dbReference type="PIRSR" id="PIRSR039102-2"/>
    </source>
</evidence>
<dbReference type="NCBIfam" id="NF002528">
    <property type="entry name" value="PRK01966.1-4"/>
    <property type="match status" value="1"/>
</dbReference>
<comment type="similarity">
    <text evidence="2 12">Belongs to the D-alanine--D-alanine ligase family.</text>
</comment>
<dbReference type="PANTHER" id="PTHR23132:SF25">
    <property type="entry name" value="D-ALANINE--D-ALANINE LIGASE A"/>
    <property type="match status" value="1"/>
</dbReference>
<feature type="binding site" evidence="15">
    <location>
        <position position="335"/>
    </location>
    <ligand>
        <name>Mg(2+)</name>
        <dbReference type="ChEBI" id="CHEBI:18420"/>
        <label>1</label>
    </ligand>
</feature>
<gene>
    <name evidence="12" type="primary">ddl</name>
    <name evidence="18" type="ORF">G1H11_16985</name>
</gene>
<dbReference type="EC" id="6.3.2.4" evidence="12"/>
<comment type="pathway">
    <text evidence="12">Cell wall biogenesis; peptidoglycan biosynthesis.</text>
</comment>
<dbReference type="Proteomes" id="UP000469185">
    <property type="component" value="Unassembled WGS sequence"/>
</dbReference>
<evidence type="ECO:0000256" key="9">
    <source>
        <dbReference type="ARBA" id="ARBA00022984"/>
    </source>
</evidence>
<dbReference type="PROSITE" id="PS00843">
    <property type="entry name" value="DALA_DALA_LIGASE_1"/>
    <property type="match status" value="1"/>
</dbReference>
<dbReference type="GO" id="GO:0005829">
    <property type="term" value="C:cytosol"/>
    <property type="evidence" value="ECO:0007669"/>
    <property type="project" value="TreeGrafter"/>
</dbReference>
<dbReference type="HAMAP" id="MF_00047">
    <property type="entry name" value="Dala_Dala_lig"/>
    <property type="match status" value="1"/>
</dbReference>
<dbReference type="AlphaFoldDB" id="A0A6N9YPW1"/>
<dbReference type="GO" id="GO:0008716">
    <property type="term" value="F:D-alanine-D-alanine ligase activity"/>
    <property type="evidence" value="ECO:0007669"/>
    <property type="project" value="UniProtKB-UniRule"/>
</dbReference>
<feature type="binding site" evidence="14">
    <location>
        <begin position="198"/>
        <end position="200"/>
    </location>
    <ligand>
        <name>ATP</name>
        <dbReference type="ChEBI" id="CHEBI:30616"/>
    </ligand>
</feature>
<dbReference type="InterPro" id="IPR016185">
    <property type="entry name" value="PreATP-grasp_dom_sf"/>
</dbReference>
<dbReference type="InterPro" id="IPR011095">
    <property type="entry name" value="Dala_Dala_lig_C"/>
</dbReference>
<evidence type="ECO:0000256" key="7">
    <source>
        <dbReference type="ARBA" id="ARBA00022842"/>
    </source>
</evidence>
<name>A0A6N9YPW1_9ACTN</name>
<evidence type="ECO:0000313" key="18">
    <source>
        <dbReference type="EMBL" id="NED97004.1"/>
    </source>
</evidence>
<comment type="subcellular location">
    <subcellularLocation>
        <location evidence="12">Cytoplasm</location>
    </subcellularLocation>
</comment>
<dbReference type="NCBIfam" id="TIGR01205">
    <property type="entry name" value="D_ala_D_alaTIGR"/>
    <property type="match status" value="1"/>
</dbReference>
<dbReference type="GO" id="GO:0009252">
    <property type="term" value="P:peptidoglycan biosynthetic process"/>
    <property type="evidence" value="ECO:0007669"/>
    <property type="project" value="UniProtKB-UniRule"/>
</dbReference>
<protein>
    <recommendedName>
        <fullName evidence="12">D-alanine--D-alanine ligase</fullName>
        <ecNumber evidence="12">6.3.2.4</ecNumber>
    </recommendedName>
    <alternativeName>
        <fullName evidence="12">D-Ala-D-Ala ligase</fullName>
    </alternativeName>
    <alternativeName>
        <fullName evidence="12">D-alanylalanine synthetase</fullName>
    </alternativeName>
</protein>
<feature type="domain" description="ATP-grasp" evidence="17">
    <location>
        <begin position="158"/>
        <end position="368"/>
    </location>
</feature>
<feature type="binding site" evidence="14">
    <location>
        <begin position="206"/>
        <end position="207"/>
    </location>
    <ligand>
        <name>ATP</name>
        <dbReference type="ChEBI" id="CHEBI:30616"/>
    </ligand>
</feature>
<evidence type="ECO:0000256" key="8">
    <source>
        <dbReference type="ARBA" id="ARBA00022960"/>
    </source>
</evidence>
<feature type="binding site" evidence="15">
    <location>
        <position position="335"/>
    </location>
    <ligand>
        <name>Mg(2+)</name>
        <dbReference type="ChEBI" id="CHEBI:18420"/>
        <label>2</label>
    </ligand>
</feature>
<feature type="active site" evidence="13">
    <location>
        <position position="346"/>
    </location>
</feature>
<dbReference type="Gene3D" id="3.40.50.20">
    <property type="match status" value="1"/>
</dbReference>
<comment type="cofactor">
    <cofactor evidence="15">
        <name>Mg(2+)</name>
        <dbReference type="ChEBI" id="CHEBI:18420"/>
    </cofactor>
    <cofactor evidence="15">
        <name>Mn(2+)</name>
        <dbReference type="ChEBI" id="CHEBI:29035"/>
    </cofactor>
    <text evidence="15">Binds 2 magnesium or manganese ions per subunit.</text>
</comment>
<evidence type="ECO:0000256" key="5">
    <source>
        <dbReference type="ARBA" id="ARBA00022741"/>
    </source>
</evidence>
<dbReference type="InterPro" id="IPR000291">
    <property type="entry name" value="D-Ala_lig_Van_CS"/>
</dbReference>
<dbReference type="Gene3D" id="3.30.1490.20">
    <property type="entry name" value="ATP-grasp fold, A domain"/>
    <property type="match status" value="1"/>
</dbReference>
<dbReference type="InterPro" id="IPR013815">
    <property type="entry name" value="ATP_grasp_subdomain_1"/>
</dbReference>
<reference evidence="18 19" key="1">
    <citation type="submission" date="2020-02" db="EMBL/GenBank/DDBJ databases">
        <authorList>
            <person name="Li X.-J."/>
            <person name="Feng X.-M."/>
        </authorList>
    </citation>
    <scope>NUCLEOTIDE SEQUENCE [LARGE SCALE GENOMIC DNA]</scope>
    <source>
        <strain evidence="18 19">CGMCC 4.7225</strain>
    </source>
</reference>
<evidence type="ECO:0000259" key="17">
    <source>
        <dbReference type="PROSITE" id="PS50975"/>
    </source>
</evidence>
<dbReference type="GO" id="GO:0071555">
    <property type="term" value="P:cell wall organization"/>
    <property type="evidence" value="ECO:0007669"/>
    <property type="project" value="UniProtKB-KW"/>
</dbReference>
<comment type="caution">
    <text evidence="18">The sequence shown here is derived from an EMBL/GenBank/DDBJ whole genome shotgun (WGS) entry which is preliminary data.</text>
</comment>
<sequence>MNETPPRRVRVAVVFGGRSSEHTISCVTAGGVLSAMDPERYDVIPVGITRQGRWVLSDSKPDQLAIADGKLPEVADDGGTVILPLGDKEAGRPGSELVIQSPGDVPRELGAVDVVFPLLHGPYGEDGTIQGLLELAGVRYVGSGVLASAVGMDKHVMKVLLAGAGLPVAKHVLVEPGPWEPQRERVSRLVAELGWPVFAKPARAGSSMGVAKVEGPGDLEAAVLAAREHDPKVIVEEAVIGREIECGVLDGVDGGEPEASVLGEIQFDSSHAFYDFQAKYLPEGDVRLAIPADVPDGTADEMRRMAVAAFRALACESLARVDFFLRADGGVVVNEVNTMPGFTSTSMFPMLWAETGLDYPALVDRMITTALNRPLGLR</sequence>
<evidence type="ECO:0000256" key="15">
    <source>
        <dbReference type="PIRSR" id="PIRSR039102-3"/>
    </source>
</evidence>
<feature type="active site" evidence="13">
    <location>
        <position position="206"/>
    </location>
</feature>
<dbReference type="PROSITE" id="PS00844">
    <property type="entry name" value="DALA_DALA_LIGASE_2"/>
    <property type="match status" value="1"/>
</dbReference>
<comment type="function">
    <text evidence="12">Cell wall formation.</text>
</comment>
<evidence type="ECO:0000256" key="2">
    <source>
        <dbReference type="ARBA" id="ARBA00010871"/>
    </source>
</evidence>
<feature type="binding site" evidence="15">
    <location>
        <position position="337"/>
    </location>
    <ligand>
        <name>Mg(2+)</name>
        <dbReference type="ChEBI" id="CHEBI:18420"/>
        <label>2</label>
    </ligand>
</feature>
<keyword evidence="11 12" id="KW-0961">Cell wall biogenesis/degradation</keyword>
<dbReference type="InterPro" id="IPR005905">
    <property type="entry name" value="D_ala_D_ala"/>
</dbReference>
<dbReference type="Gene3D" id="3.30.470.20">
    <property type="entry name" value="ATP-grasp fold, B domain"/>
    <property type="match status" value="1"/>
</dbReference>
<evidence type="ECO:0000256" key="11">
    <source>
        <dbReference type="ARBA" id="ARBA00023316"/>
    </source>
</evidence>
<dbReference type="Pfam" id="PF01820">
    <property type="entry name" value="Dala_Dala_lig_N"/>
    <property type="match status" value="1"/>
</dbReference>
<dbReference type="InterPro" id="IPR011761">
    <property type="entry name" value="ATP-grasp"/>
</dbReference>
<feature type="binding site" evidence="15">
    <location>
        <position position="322"/>
    </location>
    <ligand>
        <name>Mg(2+)</name>
        <dbReference type="ChEBI" id="CHEBI:18420"/>
        <label>1</label>
    </ligand>
</feature>
<dbReference type="InterPro" id="IPR011127">
    <property type="entry name" value="Dala_Dala_lig_N"/>
</dbReference>
<comment type="cofactor">
    <cofactor evidence="1">
        <name>Mn(2+)</name>
        <dbReference type="ChEBI" id="CHEBI:29035"/>
    </cofactor>
</comment>
<dbReference type="PANTHER" id="PTHR23132">
    <property type="entry name" value="D-ALANINE--D-ALANINE LIGASE"/>
    <property type="match status" value="1"/>
</dbReference>
<evidence type="ECO:0000256" key="10">
    <source>
        <dbReference type="ARBA" id="ARBA00023211"/>
    </source>
</evidence>
<dbReference type="Pfam" id="PF07478">
    <property type="entry name" value="Dala_Dala_lig_C"/>
    <property type="match status" value="1"/>
</dbReference>
<evidence type="ECO:0000256" key="1">
    <source>
        <dbReference type="ARBA" id="ARBA00001936"/>
    </source>
</evidence>
<keyword evidence="7 15" id="KW-0460">Magnesium</keyword>
<keyword evidence="19" id="KW-1185">Reference proteome</keyword>
<dbReference type="SUPFAM" id="SSF52440">
    <property type="entry name" value="PreATP-grasp domain"/>
    <property type="match status" value="1"/>
</dbReference>
<keyword evidence="5 14" id="KW-0547">Nucleotide-binding</keyword>
<dbReference type="RefSeq" id="WP_163819790.1">
    <property type="nucleotide sequence ID" value="NZ_JAAGOB010000009.1"/>
</dbReference>
<dbReference type="SUPFAM" id="SSF56059">
    <property type="entry name" value="Glutathione synthetase ATP-binding domain-like"/>
    <property type="match status" value="1"/>
</dbReference>
<evidence type="ECO:0000256" key="6">
    <source>
        <dbReference type="ARBA" id="ARBA00022840"/>
    </source>
</evidence>
<organism evidence="18 19">
    <name type="scientific">Phytoactinopolyspora alkaliphila</name>
    <dbReference type="NCBI Taxonomy" id="1783498"/>
    <lineage>
        <taxon>Bacteria</taxon>
        <taxon>Bacillati</taxon>
        <taxon>Actinomycetota</taxon>
        <taxon>Actinomycetes</taxon>
        <taxon>Jiangellales</taxon>
        <taxon>Jiangellaceae</taxon>
        <taxon>Phytoactinopolyspora</taxon>
    </lineage>
</organism>
<evidence type="ECO:0000256" key="16">
    <source>
        <dbReference type="PROSITE-ProRule" id="PRU00409"/>
    </source>
</evidence>
<keyword evidence="12" id="KW-0963">Cytoplasm</keyword>
<dbReference type="GO" id="GO:0005524">
    <property type="term" value="F:ATP binding"/>
    <property type="evidence" value="ECO:0007669"/>
    <property type="project" value="UniProtKB-UniRule"/>
</dbReference>
<feature type="active site" evidence="13">
    <location>
        <position position="21"/>
    </location>
</feature>
<accession>A0A6N9YPW1</accession>
<keyword evidence="8 12" id="KW-0133">Cell shape</keyword>
<dbReference type="EMBL" id="JAAGOB010000009">
    <property type="protein sequence ID" value="NED97004.1"/>
    <property type="molecule type" value="Genomic_DNA"/>
</dbReference>
<keyword evidence="4 15" id="KW-0479">Metal-binding</keyword>
<dbReference type="FunFam" id="3.30.470.20:FF:000008">
    <property type="entry name" value="D-alanine--D-alanine ligase"/>
    <property type="match status" value="1"/>
</dbReference>
<evidence type="ECO:0000313" key="19">
    <source>
        <dbReference type="Proteomes" id="UP000469185"/>
    </source>
</evidence>